<keyword evidence="3" id="KW-1185">Reference proteome</keyword>
<dbReference type="RefSeq" id="WP_252464070.1">
    <property type="nucleotide sequence ID" value="NZ_JALBWM010000002.1"/>
</dbReference>
<feature type="transmembrane region" description="Helical" evidence="1">
    <location>
        <begin position="33"/>
        <end position="51"/>
    </location>
</feature>
<keyword evidence="1" id="KW-0472">Membrane</keyword>
<sequence>MAPVAAVLTVFALILGAIAWLRLLLVGFARDPLSGLIALFLPPLALLLLIPQRHEEGEIFILAGAACFCLVTACTLR</sequence>
<evidence type="ECO:0000313" key="3">
    <source>
        <dbReference type="Proteomes" id="UP001139028"/>
    </source>
</evidence>
<reference evidence="2" key="1">
    <citation type="journal article" date="2022" name="Arch. Microbiol.">
        <title>Microbulbifer okhotskensis sp. nov., isolated from a deep bottom sediment of the Okhotsk Sea.</title>
        <authorList>
            <person name="Romanenko L."/>
            <person name="Kurilenko V."/>
            <person name="Otstavnykh N."/>
            <person name="Velansky P."/>
            <person name="Isaeva M."/>
            <person name="Mikhailov V."/>
        </authorList>
    </citation>
    <scope>NUCLEOTIDE SEQUENCE</scope>
    <source>
        <strain evidence="2">OS29</strain>
    </source>
</reference>
<dbReference type="AlphaFoldDB" id="A0A9X2EJR5"/>
<keyword evidence="1" id="KW-0812">Transmembrane</keyword>
<gene>
    <name evidence="2" type="ORF">MO867_01005</name>
</gene>
<keyword evidence="1" id="KW-1133">Transmembrane helix</keyword>
<feature type="transmembrane region" description="Helical" evidence="1">
    <location>
        <begin position="57"/>
        <end position="76"/>
    </location>
</feature>
<evidence type="ECO:0000313" key="2">
    <source>
        <dbReference type="EMBL" id="MCO1332905.1"/>
    </source>
</evidence>
<evidence type="ECO:0000256" key="1">
    <source>
        <dbReference type="SAM" id="Phobius"/>
    </source>
</evidence>
<proteinExistence type="predicted"/>
<comment type="caution">
    <text evidence="2">The sequence shown here is derived from an EMBL/GenBank/DDBJ whole genome shotgun (WGS) entry which is preliminary data.</text>
</comment>
<dbReference type="EMBL" id="JALBWM010000002">
    <property type="protein sequence ID" value="MCO1332905.1"/>
    <property type="molecule type" value="Genomic_DNA"/>
</dbReference>
<accession>A0A9X2EJR5</accession>
<name>A0A9X2EJR5_9GAMM</name>
<dbReference type="Proteomes" id="UP001139028">
    <property type="component" value="Unassembled WGS sequence"/>
</dbReference>
<organism evidence="2 3">
    <name type="scientific">Microbulbifer okhotskensis</name>
    <dbReference type="NCBI Taxonomy" id="2926617"/>
    <lineage>
        <taxon>Bacteria</taxon>
        <taxon>Pseudomonadati</taxon>
        <taxon>Pseudomonadota</taxon>
        <taxon>Gammaproteobacteria</taxon>
        <taxon>Cellvibrionales</taxon>
        <taxon>Microbulbiferaceae</taxon>
        <taxon>Microbulbifer</taxon>
    </lineage>
</organism>
<feature type="transmembrane region" description="Helical" evidence="1">
    <location>
        <begin position="6"/>
        <end position="26"/>
    </location>
</feature>
<protein>
    <submittedName>
        <fullName evidence="2">Uncharacterized protein</fullName>
    </submittedName>
</protein>